<dbReference type="PROSITE" id="PS51269">
    <property type="entry name" value="COMM"/>
    <property type="match status" value="1"/>
</dbReference>
<protein>
    <submittedName>
        <fullName evidence="3 4">COMM domain-containing protein 2</fullName>
    </submittedName>
</protein>
<sequence length="207" mass="22645">MLVLLSEEHKEHVSLLARLQTEVSLELLRVAVEFLRGGVKTPRKYESAARVLGEPVEVVQRAVEGLMYLLAEASRMEVSAEVFSAWLNELELPGSVGAQLGQVYAQGKAEVRGLLGHLGPASDRYHDLEWRLDVQVASRAGGRQQQRRPLPRVALRLTTSGGPGGVEPRAVAMEVAPATLLHAVRSLEAALDEGRDVHARRIARNVK</sequence>
<dbReference type="RefSeq" id="XP_032835479.1">
    <property type="nucleotide sequence ID" value="XM_032979588.1"/>
</dbReference>
<dbReference type="InterPro" id="IPR017920">
    <property type="entry name" value="COMM"/>
</dbReference>
<organism evidence="2 5">
    <name type="scientific">Petromyzon marinus</name>
    <name type="common">Sea lamprey</name>
    <dbReference type="NCBI Taxonomy" id="7757"/>
    <lineage>
        <taxon>Eukaryota</taxon>
        <taxon>Metazoa</taxon>
        <taxon>Chordata</taxon>
        <taxon>Craniata</taxon>
        <taxon>Vertebrata</taxon>
        <taxon>Cyclostomata</taxon>
        <taxon>Hyperoartia</taxon>
        <taxon>Petromyzontiformes</taxon>
        <taxon>Petromyzontidae</taxon>
        <taxon>Petromyzon</taxon>
    </lineage>
</organism>
<dbReference type="Proteomes" id="UP001318040">
    <property type="component" value="Chromosome 74"/>
</dbReference>
<dbReference type="InterPro" id="IPR037354">
    <property type="entry name" value="Commd2"/>
</dbReference>
<dbReference type="PANTHER" id="PTHR15857">
    <property type="entry name" value="COMM DOMAIN CONTAINING PROTEIN 2"/>
    <property type="match status" value="1"/>
</dbReference>
<gene>
    <name evidence="3 4 5" type="primary">COMMD2</name>
</gene>
<reference evidence="3 4" key="1">
    <citation type="submission" date="2025-04" db="UniProtKB">
        <authorList>
            <consortium name="RefSeq"/>
        </authorList>
    </citation>
    <scope>IDENTIFICATION</scope>
    <source>
        <tissue evidence="3 4">Sperm</tissue>
    </source>
</reference>
<name>A0AAJ7UFM6_PETMA</name>
<evidence type="ECO:0000259" key="1">
    <source>
        <dbReference type="PROSITE" id="PS51269"/>
    </source>
</evidence>
<dbReference type="RefSeq" id="XP_032835478.1">
    <property type="nucleotide sequence ID" value="XM_032979587.1"/>
</dbReference>
<dbReference type="AlphaFoldDB" id="A0AAJ7UFM6"/>
<proteinExistence type="predicted"/>
<evidence type="ECO:0000313" key="3">
    <source>
        <dbReference type="RefSeq" id="XP_032835478.1"/>
    </source>
</evidence>
<dbReference type="Pfam" id="PF07258">
    <property type="entry name" value="COMM_domain"/>
    <property type="match status" value="1"/>
</dbReference>
<dbReference type="RefSeq" id="XP_032835480.1">
    <property type="nucleotide sequence ID" value="XM_032979589.1"/>
</dbReference>
<dbReference type="Pfam" id="PF21672">
    <property type="entry name" value="COMM_HN"/>
    <property type="match status" value="1"/>
</dbReference>
<evidence type="ECO:0000313" key="2">
    <source>
        <dbReference type="Proteomes" id="UP001318040"/>
    </source>
</evidence>
<dbReference type="KEGG" id="pmrn:116957445"/>
<dbReference type="PANTHER" id="PTHR15857:SF0">
    <property type="entry name" value="COMM DOMAIN-CONTAINING PROTEIN 2"/>
    <property type="match status" value="1"/>
</dbReference>
<evidence type="ECO:0000313" key="5">
    <source>
        <dbReference type="RefSeq" id="XP_032835480.1"/>
    </source>
</evidence>
<evidence type="ECO:0000313" key="4">
    <source>
        <dbReference type="RefSeq" id="XP_032835479.1"/>
    </source>
</evidence>
<dbReference type="CTD" id="51122"/>
<keyword evidence="2" id="KW-1185">Reference proteome</keyword>
<feature type="domain" description="COMM" evidence="1">
    <location>
        <begin position="124"/>
        <end position="198"/>
    </location>
</feature>
<accession>A0AAJ7UFM6</accession>